<reference evidence="1" key="1">
    <citation type="submission" date="2019-10" db="EMBL/GenBank/DDBJ databases">
        <title>Draft genome sequece of Microseira wollei NIES-4236.</title>
        <authorList>
            <person name="Yamaguchi H."/>
            <person name="Suzuki S."/>
            <person name="Kawachi M."/>
        </authorList>
    </citation>
    <scope>NUCLEOTIDE SEQUENCE</scope>
    <source>
        <strain evidence="1">NIES-4236</strain>
    </source>
</reference>
<protein>
    <recommendedName>
        <fullName evidence="3">DUF1822 family protein</fullName>
    </recommendedName>
</protein>
<evidence type="ECO:0008006" key="3">
    <source>
        <dbReference type="Google" id="ProtNLM"/>
    </source>
</evidence>
<dbReference type="Proteomes" id="UP001050975">
    <property type="component" value="Unassembled WGS sequence"/>
</dbReference>
<accession>A0AAV3XMV5</accession>
<name>A0AAV3XMV5_9CYAN</name>
<dbReference type="EMBL" id="BLAY01000259">
    <property type="protein sequence ID" value="GET43834.1"/>
    <property type="molecule type" value="Genomic_DNA"/>
</dbReference>
<evidence type="ECO:0000313" key="1">
    <source>
        <dbReference type="EMBL" id="GET43834.1"/>
    </source>
</evidence>
<comment type="caution">
    <text evidence="1">The sequence shown here is derived from an EMBL/GenBank/DDBJ whole genome shotgun (WGS) entry which is preliminary data.</text>
</comment>
<organism evidence="1 2">
    <name type="scientific">Microseira wollei NIES-4236</name>
    <dbReference type="NCBI Taxonomy" id="2530354"/>
    <lineage>
        <taxon>Bacteria</taxon>
        <taxon>Bacillati</taxon>
        <taxon>Cyanobacteriota</taxon>
        <taxon>Cyanophyceae</taxon>
        <taxon>Oscillatoriophycideae</taxon>
        <taxon>Aerosakkonematales</taxon>
        <taxon>Aerosakkonemataceae</taxon>
        <taxon>Microseira</taxon>
    </lineage>
</organism>
<dbReference type="AlphaFoldDB" id="A0AAV3XMV5"/>
<dbReference type="InterPro" id="IPR014951">
    <property type="entry name" value="DUF1822"/>
</dbReference>
<proteinExistence type="predicted"/>
<dbReference type="Pfam" id="PF08852">
    <property type="entry name" value="DUF1822"/>
    <property type="match status" value="1"/>
</dbReference>
<evidence type="ECO:0000313" key="2">
    <source>
        <dbReference type="Proteomes" id="UP001050975"/>
    </source>
</evidence>
<sequence length="307" mass="34245">MNASISPLTITLPLGLTAHAKAEEFRQHHYHPHKAKHVYLNTLAVYAVEVYLKYREFETDWEHSDSYDPIMQGLMNVADLLVSNYGKLECRPVLPTAEVVEIPEEVWTERIGYVAVQLNESLREAKLLGFVDSVTTKELPLSQLRSLAELPAHISQFQPLQPQPRLVNLSKWIQNSFDTGWQTLEALFDSPPSGLAFNFRQSPATNIERGKLLKLEQAGQQVALLVGLIPTQQSEIDISIEVYALGTQAKLPPHLQLILFDETGTSVMQAEAGGSESLEFQFSGEPGESFGVKVTLGDFSITENFII</sequence>
<dbReference type="RefSeq" id="WP_226593042.1">
    <property type="nucleotide sequence ID" value="NZ_BLAY01000259.1"/>
</dbReference>
<keyword evidence="2" id="KW-1185">Reference proteome</keyword>
<gene>
    <name evidence="1" type="ORF">MiSe_86600</name>
</gene>